<dbReference type="Pfam" id="PF07686">
    <property type="entry name" value="V-set"/>
    <property type="match status" value="1"/>
</dbReference>
<keyword evidence="4" id="KW-0732">Signal</keyword>
<evidence type="ECO:0000256" key="5">
    <source>
        <dbReference type="ARBA" id="ARBA00022737"/>
    </source>
</evidence>
<reference evidence="13" key="1">
    <citation type="submission" date="2013-10" db="EMBL/GenBank/DDBJ databases">
        <authorList>
            <person name="Schartl M."/>
            <person name="Warren W."/>
        </authorList>
    </citation>
    <scope>NUCLEOTIDE SEQUENCE [LARGE SCALE GENOMIC DNA]</scope>
    <source>
        <strain evidence="13">female</strain>
    </source>
</reference>
<evidence type="ECO:0000256" key="10">
    <source>
        <dbReference type="ARBA" id="ARBA00023180"/>
    </source>
</evidence>
<keyword evidence="9" id="KW-1015">Disulfide bond</keyword>
<accession>A0A096M2F8</accession>
<feature type="domain" description="Ig-like" evidence="11">
    <location>
        <begin position="125"/>
        <end position="217"/>
    </location>
</feature>
<dbReference type="SMART" id="SM00409">
    <property type="entry name" value="IG"/>
    <property type="match status" value="1"/>
</dbReference>
<evidence type="ECO:0000313" key="12">
    <source>
        <dbReference type="Ensembl" id="ENSPFOP00000025599.1"/>
    </source>
</evidence>
<dbReference type="Ensembl" id="ENSPFOT00000028868.1">
    <property type="protein sequence ID" value="ENSPFOP00000025599.1"/>
    <property type="gene ID" value="ENSPFOG00000022230.1"/>
</dbReference>
<dbReference type="AlphaFoldDB" id="A0A096M2F8"/>
<keyword evidence="5" id="KW-0677">Repeat</keyword>
<evidence type="ECO:0000256" key="2">
    <source>
        <dbReference type="ARBA" id="ARBA00007810"/>
    </source>
</evidence>
<dbReference type="GO" id="GO:0007157">
    <property type="term" value="P:heterophilic cell-cell adhesion via plasma membrane cell adhesion molecules"/>
    <property type="evidence" value="ECO:0007669"/>
    <property type="project" value="TreeGrafter"/>
</dbReference>
<dbReference type="KEGG" id="pfor:103129510"/>
<dbReference type="GeneID" id="103129510"/>
<sequence>MVYSTDHNTQVADGSITVDEGGTTILPCKLTQKLSENDNVEQISWQRKTKGKPKLDNFFTITKDDARLVNGPDRRFKFIGAFAEHNGTLKLSNASVLDTGIYSCVFSIFPSGYPTIKIELTVRVPQRRSVESTQPTLGNKEVPLATCTASGFKPPASISWQTDDGLKDKVRWTNSSTLQISDTTTTVSTLFGKPTKEINRNKVQCVISFEGQNKTLDFEIQIYCE</sequence>
<evidence type="ECO:0000313" key="13">
    <source>
        <dbReference type="Proteomes" id="UP000028760"/>
    </source>
</evidence>
<dbReference type="OrthoDB" id="10006996at2759"/>
<dbReference type="GO" id="GO:0007156">
    <property type="term" value="P:homophilic cell adhesion via plasma membrane adhesion molecules"/>
    <property type="evidence" value="ECO:0007669"/>
    <property type="project" value="TreeGrafter"/>
</dbReference>
<dbReference type="EMBL" id="AYCK01020926">
    <property type="status" value="NOT_ANNOTATED_CDS"/>
    <property type="molecule type" value="Genomic_DNA"/>
</dbReference>
<protein>
    <submittedName>
        <fullName evidence="12">Poliovirus receptor-like</fullName>
    </submittedName>
</protein>
<dbReference type="RefSeq" id="XP_016520644.1">
    <property type="nucleotide sequence ID" value="XM_016665158.1"/>
</dbReference>
<dbReference type="InterPro" id="IPR007110">
    <property type="entry name" value="Ig-like_dom"/>
</dbReference>
<dbReference type="InterPro" id="IPR013106">
    <property type="entry name" value="Ig_V-set"/>
</dbReference>
<name>A0A096M2F8_POEFO</name>
<evidence type="ECO:0000256" key="1">
    <source>
        <dbReference type="ARBA" id="ARBA00004167"/>
    </source>
</evidence>
<evidence type="ECO:0000256" key="6">
    <source>
        <dbReference type="ARBA" id="ARBA00022889"/>
    </source>
</evidence>
<keyword evidence="7" id="KW-1133">Transmembrane helix</keyword>
<dbReference type="GO" id="GO:0005912">
    <property type="term" value="C:adherens junction"/>
    <property type="evidence" value="ECO:0007669"/>
    <property type="project" value="TreeGrafter"/>
</dbReference>
<evidence type="ECO:0000256" key="9">
    <source>
        <dbReference type="ARBA" id="ARBA00023157"/>
    </source>
</evidence>
<dbReference type="Proteomes" id="UP000028760">
    <property type="component" value="Unassembled WGS sequence"/>
</dbReference>
<keyword evidence="3" id="KW-0812">Transmembrane</keyword>
<dbReference type="InterPro" id="IPR013783">
    <property type="entry name" value="Ig-like_fold"/>
</dbReference>
<dbReference type="InterPro" id="IPR013162">
    <property type="entry name" value="CD80_C2-set"/>
</dbReference>
<organism evidence="12 13">
    <name type="scientific">Poecilia formosa</name>
    <name type="common">Amazon molly</name>
    <name type="synonym">Limia formosa</name>
    <dbReference type="NCBI Taxonomy" id="48698"/>
    <lineage>
        <taxon>Eukaryota</taxon>
        <taxon>Metazoa</taxon>
        <taxon>Chordata</taxon>
        <taxon>Craniata</taxon>
        <taxon>Vertebrata</taxon>
        <taxon>Euteleostomi</taxon>
        <taxon>Actinopterygii</taxon>
        <taxon>Neopterygii</taxon>
        <taxon>Teleostei</taxon>
        <taxon>Neoteleostei</taxon>
        <taxon>Acanthomorphata</taxon>
        <taxon>Ovalentaria</taxon>
        <taxon>Atherinomorphae</taxon>
        <taxon>Cyprinodontiformes</taxon>
        <taxon>Poeciliidae</taxon>
        <taxon>Poeciliinae</taxon>
        <taxon>Poecilia</taxon>
    </lineage>
</organism>
<proteinExistence type="inferred from homology"/>
<dbReference type="PANTHER" id="PTHR23277">
    <property type="entry name" value="NECTIN-RELATED"/>
    <property type="match status" value="1"/>
</dbReference>
<dbReference type="PROSITE" id="PS50835">
    <property type="entry name" value="IG_LIKE"/>
    <property type="match status" value="2"/>
</dbReference>
<keyword evidence="13" id="KW-1185">Reference proteome</keyword>
<comment type="subcellular location">
    <subcellularLocation>
        <location evidence="1">Membrane</location>
        <topology evidence="1">Single-pass membrane protein</topology>
    </subcellularLocation>
</comment>
<dbReference type="InterPro" id="IPR036179">
    <property type="entry name" value="Ig-like_dom_sf"/>
</dbReference>
<comment type="similarity">
    <text evidence="2">Belongs to the nectin family.</text>
</comment>
<dbReference type="GO" id="GO:0016020">
    <property type="term" value="C:membrane"/>
    <property type="evidence" value="ECO:0007669"/>
    <property type="project" value="UniProtKB-SubCell"/>
</dbReference>
<evidence type="ECO:0000256" key="8">
    <source>
        <dbReference type="ARBA" id="ARBA00023136"/>
    </source>
</evidence>
<dbReference type="Gene3D" id="2.60.40.10">
    <property type="entry name" value="Immunoglobulins"/>
    <property type="match status" value="2"/>
</dbReference>
<reference evidence="12" key="3">
    <citation type="submission" date="2025-09" db="UniProtKB">
        <authorList>
            <consortium name="Ensembl"/>
        </authorList>
    </citation>
    <scope>IDENTIFICATION</scope>
</reference>
<keyword evidence="6" id="KW-0130">Cell adhesion</keyword>
<dbReference type="PANTHER" id="PTHR23277:SF106">
    <property type="entry name" value="NECTIN-1 ISOFORM X1-RELATED"/>
    <property type="match status" value="1"/>
</dbReference>
<dbReference type="InterPro" id="IPR051427">
    <property type="entry name" value="Nectin/Nectin-like"/>
</dbReference>
<dbReference type="GeneTree" id="ENSGT00940000164822"/>
<evidence type="ECO:0000256" key="3">
    <source>
        <dbReference type="ARBA" id="ARBA00022692"/>
    </source>
</evidence>
<dbReference type="SUPFAM" id="SSF48726">
    <property type="entry name" value="Immunoglobulin"/>
    <property type="match status" value="2"/>
</dbReference>
<evidence type="ECO:0000256" key="4">
    <source>
        <dbReference type="ARBA" id="ARBA00022729"/>
    </source>
</evidence>
<reference evidence="12" key="2">
    <citation type="submission" date="2025-08" db="UniProtKB">
        <authorList>
            <consortium name="Ensembl"/>
        </authorList>
    </citation>
    <scope>IDENTIFICATION</scope>
</reference>
<dbReference type="InterPro" id="IPR003599">
    <property type="entry name" value="Ig_sub"/>
</dbReference>
<keyword evidence="10" id="KW-0325">Glycoprotein</keyword>
<keyword evidence="8" id="KW-0472">Membrane</keyword>
<feature type="domain" description="Ig-like" evidence="11">
    <location>
        <begin position="1"/>
        <end position="121"/>
    </location>
</feature>
<dbReference type="Pfam" id="PF08205">
    <property type="entry name" value="C2-set_2"/>
    <property type="match status" value="1"/>
</dbReference>
<evidence type="ECO:0000259" key="11">
    <source>
        <dbReference type="PROSITE" id="PS50835"/>
    </source>
</evidence>
<evidence type="ECO:0000256" key="7">
    <source>
        <dbReference type="ARBA" id="ARBA00022989"/>
    </source>
</evidence>